<dbReference type="InterPro" id="IPR025885">
    <property type="entry name" value="PapC_N"/>
</dbReference>
<dbReference type="Gene3D" id="2.60.40.3110">
    <property type="match status" value="1"/>
</dbReference>
<evidence type="ECO:0000256" key="6">
    <source>
        <dbReference type="ARBA" id="ARBA00022692"/>
    </source>
</evidence>
<reference evidence="12 13" key="1">
    <citation type="journal article" date="2012" name="BMC Genomics">
        <title>Comparative genomics of bacteria in the genus Providencia isolated from wild Drosophila melanogaster.</title>
        <authorList>
            <person name="Galac M.R."/>
            <person name="Lazzaro B.P."/>
        </authorList>
    </citation>
    <scope>NUCLEOTIDE SEQUENCE [LARGE SCALE GENOMIC DNA]</scope>
    <source>
        <strain evidence="12 13">DSM 19968</strain>
    </source>
</reference>
<protein>
    <submittedName>
        <fullName evidence="12">Outer membrane usher protein</fullName>
    </submittedName>
</protein>
<dbReference type="OrthoDB" id="6554712at2"/>
<evidence type="ECO:0000256" key="3">
    <source>
        <dbReference type="ARBA" id="ARBA00022448"/>
    </source>
</evidence>
<dbReference type="EMBL" id="AKKL01000045">
    <property type="protein sequence ID" value="EKT56047.1"/>
    <property type="molecule type" value="Genomic_DNA"/>
</dbReference>
<dbReference type="InterPro" id="IPR025949">
    <property type="entry name" value="PapC-like_C"/>
</dbReference>
<evidence type="ECO:0000256" key="5">
    <source>
        <dbReference type="ARBA" id="ARBA00022558"/>
    </source>
</evidence>
<keyword evidence="3" id="KW-0813">Transport</keyword>
<dbReference type="SUPFAM" id="SSF141729">
    <property type="entry name" value="FimD N-terminal domain-like"/>
    <property type="match status" value="1"/>
</dbReference>
<dbReference type="Pfam" id="PF13953">
    <property type="entry name" value="PapC_C"/>
    <property type="match status" value="1"/>
</dbReference>
<dbReference type="InterPro" id="IPR043142">
    <property type="entry name" value="PapC-like_C_sf"/>
</dbReference>
<dbReference type="RefSeq" id="WP_008913100.1">
    <property type="nucleotide sequence ID" value="NZ_KB233224.1"/>
</dbReference>
<dbReference type="Gene3D" id="3.10.20.410">
    <property type="match status" value="1"/>
</dbReference>
<dbReference type="GO" id="GO:0015473">
    <property type="term" value="F:fimbrial usher porin activity"/>
    <property type="evidence" value="ECO:0007669"/>
    <property type="project" value="InterPro"/>
</dbReference>
<keyword evidence="5" id="KW-1029">Fimbrium biogenesis</keyword>
<evidence type="ECO:0000256" key="2">
    <source>
        <dbReference type="ARBA" id="ARBA00008064"/>
    </source>
</evidence>
<evidence type="ECO:0000256" key="4">
    <source>
        <dbReference type="ARBA" id="ARBA00022452"/>
    </source>
</evidence>
<evidence type="ECO:0000256" key="9">
    <source>
        <dbReference type="ARBA" id="ARBA00023237"/>
    </source>
</evidence>
<proteinExistence type="inferred from homology"/>
<dbReference type="Gene3D" id="2.60.40.2610">
    <property type="entry name" value="Outer membrane usher protein FimD, plug domain"/>
    <property type="match status" value="1"/>
</dbReference>
<organism evidence="12 13">
    <name type="scientific">Providencia burhodogranariea DSM 19968</name>
    <dbReference type="NCBI Taxonomy" id="1141662"/>
    <lineage>
        <taxon>Bacteria</taxon>
        <taxon>Pseudomonadati</taxon>
        <taxon>Pseudomonadota</taxon>
        <taxon>Gammaproteobacteria</taxon>
        <taxon>Enterobacterales</taxon>
        <taxon>Morganellaceae</taxon>
        <taxon>Providencia</taxon>
    </lineage>
</organism>
<comment type="caution">
    <text evidence="12">The sequence shown here is derived from an EMBL/GenBank/DDBJ whole genome shotgun (WGS) entry which is preliminary data.</text>
</comment>
<evidence type="ECO:0000259" key="11">
    <source>
        <dbReference type="Pfam" id="PF13954"/>
    </source>
</evidence>
<feature type="domain" description="PapC-like C-terminal" evidence="10">
    <location>
        <begin position="754"/>
        <end position="813"/>
    </location>
</feature>
<evidence type="ECO:0000259" key="10">
    <source>
        <dbReference type="Pfam" id="PF13953"/>
    </source>
</evidence>
<comment type="subcellular location">
    <subcellularLocation>
        <location evidence="1">Cell outer membrane</location>
        <topology evidence="1">Multi-pass membrane protein</topology>
    </subcellularLocation>
</comment>
<evidence type="ECO:0000256" key="7">
    <source>
        <dbReference type="ARBA" id="ARBA00022729"/>
    </source>
</evidence>
<keyword evidence="4" id="KW-1134">Transmembrane beta strand</keyword>
<dbReference type="PATRIC" id="fig|1141662.3.peg.3158"/>
<keyword evidence="13" id="KW-1185">Reference proteome</keyword>
<dbReference type="InterPro" id="IPR037224">
    <property type="entry name" value="PapC_N_sf"/>
</dbReference>
<dbReference type="PANTHER" id="PTHR30451:SF21">
    <property type="entry name" value="FIMBRIAL USHER DOMAIN-CONTAINING PROTEIN YDET-RELATED"/>
    <property type="match status" value="1"/>
</dbReference>
<dbReference type="Proteomes" id="UP000009336">
    <property type="component" value="Unassembled WGS sequence"/>
</dbReference>
<dbReference type="eggNOG" id="COG3188">
    <property type="taxonomic scope" value="Bacteria"/>
</dbReference>
<evidence type="ECO:0000256" key="8">
    <source>
        <dbReference type="ARBA" id="ARBA00023136"/>
    </source>
</evidence>
<dbReference type="STRING" id="1141662.OOA_15582"/>
<sequence>MRSMKKLLLVSLLLNLNESYSQDYFNPLFLGEDVASIEDLSYISSGNNIAPGKYLLYVYVGESYISNTNIEFIENKEEKKVNACFTSNIIDSIPFINDIKNKINSEIKDSNECIDISKYINDFSYDVDLSKLTLKLSIPQIYLKSIRSTLANESDWDDGISALMMNYRFNGSFSKNKDMDDYSSSFINLTNRLNIGPWRLFSNSYYNQSKMGSTTNHDFKSNNTYISRNFNSIKSTLIAGQNVLGSILFDSNPYIGITLATANEMLPDSERGYSPTIKGIAESRSKITIKQNGNILYQEYINPGPYNIDNLNSVGTSGDYEVELTSAEGTVTKYIVPYSSLPNLLRKGSYNYSVSLGQLDIDSAKKNKFIQGSLAIGLALDTTLYAGYQIANEYTATGLGVGKDIGRFGALSVDAIYAQAKIDNNTYNGQSYRILFAKSFSDTGTNIQLTGYRYSTSDYYTFSEANYRNSHNSDINDPSYYSYYSGRKKNSFQVNVAQSLGDLGQLYVWGNIDSYWGSDSKSKNIQIGWNKTFKELNNIMVSASYNKNTYSGNTDNIFYLSLSMPLSNGMDNNRMYLSNSTTYTDSKYNNLTSLYGNALDNRLNYNIYQTVNNNNVNEQSNLNLRYKANVAEFNAGTTYSSKSTEFDYGMAGAVLVHSGGVIFSREANDTAILIEAKGAAGAQIDKNGDNITISNNGYALIPYATAYHYNDIGLSPDSFGVGYDIDSKIIKVAPTRGAISKVVFDVRRGYNFLVSVTYQGKPIKFGTLVINNSDQTTSIANDDSTVYLTGVKSNSSYSIKINSDTTCDFSINYDDNAEMKNINKINAVCK</sequence>
<evidence type="ECO:0000313" key="12">
    <source>
        <dbReference type="EMBL" id="EKT56047.1"/>
    </source>
</evidence>
<dbReference type="AlphaFoldDB" id="K8WF03"/>
<keyword evidence="6" id="KW-0812">Transmembrane</keyword>
<evidence type="ECO:0000313" key="13">
    <source>
        <dbReference type="Proteomes" id="UP000009336"/>
    </source>
</evidence>
<keyword evidence="7" id="KW-0732">Signal</keyword>
<keyword evidence="8" id="KW-0472">Membrane</keyword>
<accession>K8WF03</accession>
<dbReference type="GO" id="GO:0009297">
    <property type="term" value="P:pilus assembly"/>
    <property type="evidence" value="ECO:0007669"/>
    <property type="project" value="InterPro"/>
</dbReference>
<name>K8WF03_9GAMM</name>
<dbReference type="Gene3D" id="2.60.40.2070">
    <property type="match status" value="1"/>
</dbReference>
<keyword evidence="9" id="KW-0998">Cell outer membrane</keyword>
<gene>
    <name evidence="12" type="ORF">OOA_15582</name>
</gene>
<feature type="domain" description="PapC N-terminal" evidence="11">
    <location>
        <begin position="24"/>
        <end position="171"/>
    </location>
</feature>
<dbReference type="Pfam" id="PF00577">
    <property type="entry name" value="Usher"/>
    <property type="match status" value="1"/>
</dbReference>
<dbReference type="PANTHER" id="PTHR30451">
    <property type="entry name" value="OUTER MEMBRANE USHER PROTEIN"/>
    <property type="match status" value="1"/>
</dbReference>
<dbReference type="InterPro" id="IPR000015">
    <property type="entry name" value="Fimb_usher"/>
</dbReference>
<dbReference type="InterPro" id="IPR042186">
    <property type="entry name" value="FimD_plug_dom"/>
</dbReference>
<evidence type="ECO:0000256" key="1">
    <source>
        <dbReference type="ARBA" id="ARBA00004571"/>
    </source>
</evidence>
<dbReference type="Pfam" id="PF13954">
    <property type="entry name" value="PapC_N"/>
    <property type="match status" value="1"/>
</dbReference>
<comment type="similarity">
    <text evidence="2">Belongs to the fimbrial export usher family.</text>
</comment>
<dbReference type="HOGENOM" id="CLU_009120_3_1_6"/>
<dbReference type="GO" id="GO:0009279">
    <property type="term" value="C:cell outer membrane"/>
    <property type="evidence" value="ECO:0007669"/>
    <property type="project" value="UniProtKB-SubCell"/>
</dbReference>